<evidence type="ECO:0000256" key="4">
    <source>
        <dbReference type="ARBA" id="ARBA00022490"/>
    </source>
</evidence>
<reference evidence="15" key="1">
    <citation type="submission" date="2021-01" db="EMBL/GenBank/DDBJ databases">
        <authorList>
            <person name="Corre E."/>
            <person name="Pelletier E."/>
            <person name="Niang G."/>
            <person name="Scheremetjew M."/>
            <person name="Finn R."/>
            <person name="Kale V."/>
            <person name="Holt S."/>
            <person name="Cochrane G."/>
            <person name="Meng A."/>
            <person name="Brown T."/>
            <person name="Cohen L."/>
        </authorList>
    </citation>
    <scope>NUCLEOTIDE SEQUENCE</scope>
    <source>
        <strain evidence="15">NIES-2562</strain>
    </source>
</reference>
<keyword evidence="5 10" id="KW-0931">ER-Golgi transport</keyword>
<dbReference type="GO" id="GO:0006888">
    <property type="term" value="P:endoplasmic reticulum to Golgi vesicle-mediated transport"/>
    <property type="evidence" value="ECO:0007669"/>
    <property type="project" value="TreeGrafter"/>
</dbReference>
<feature type="compositionally biased region" description="Low complexity" evidence="12">
    <location>
        <begin position="225"/>
        <end position="235"/>
    </location>
</feature>
<keyword evidence="4 10" id="KW-0963">Cytoplasm</keyword>
<dbReference type="EMBL" id="HBIB01005895">
    <property type="protein sequence ID" value="CAE0241425.1"/>
    <property type="molecule type" value="Transcribed_RNA"/>
</dbReference>
<evidence type="ECO:0000256" key="9">
    <source>
        <dbReference type="ARBA" id="ARBA00023329"/>
    </source>
</evidence>
<dbReference type="SUPFAM" id="SSF49447">
    <property type="entry name" value="Second domain of Mu2 adaptin subunit (ap50) of ap2 adaptor"/>
    <property type="match status" value="1"/>
</dbReference>
<comment type="subcellular location">
    <subcellularLocation>
        <location evidence="10 11">Cytoplasm</location>
    </subcellularLocation>
    <subcellularLocation>
        <location evidence="10 11">Cytoplasmic vesicle</location>
        <location evidence="10 11">COPI-coated vesicle membrane</location>
        <topology evidence="10 11">Peripheral membrane protein</topology>
        <orientation evidence="10 11">Cytoplasmic side</orientation>
    </subcellularLocation>
    <subcellularLocation>
        <location evidence="10 11">Golgi apparatus membrane</location>
        <topology evidence="10 11">Peripheral membrane protein</topology>
        <orientation evidence="10 11">Cytoplasmic side</orientation>
    </subcellularLocation>
</comment>
<evidence type="ECO:0000256" key="10">
    <source>
        <dbReference type="RuleBase" id="RU364018"/>
    </source>
</evidence>
<evidence type="ECO:0000256" key="5">
    <source>
        <dbReference type="ARBA" id="ARBA00022892"/>
    </source>
</evidence>
<evidence type="ECO:0000256" key="11">
    <source>
        <dbReference type="RuleBase" id="RU366052"/>
    </source>
</evidence>
<evidence type="ECO:0000256" key="12">
    <source>
        <dbReference type="SAM" id="MobiDB-lite"/>
    </source>
</evidence>
<dbReference type="CDD" id="cd14830">
    <property type="entry name" value="Delta_COP_N"/>
    <property type="match status" value="1"/>
</dbReference>
<keyword evidence="7 10" id="KW-0333">Golgi apparatus</keyword>
<dbReference type="InterPro" id="IPR027059">
    <property type="entry name" value="Coatomer_dsu"/>
</dbReference>
<dbReference type="GO" id="GO:0051645">
    <property type="term" value="P:Golgi localization"/>
    <property type="evidence" value="ECO:0007669"/>
    <property type="project" value="TreeGrafter"/>
</dbReference>
<dbReference type="InterPro" id="IPR036168">
    <property type="entry name" value="AP2_Mu_C_sf"/>
</dbReference>
<keyword evidence="6 10" id="KW-0653">Protein transport</keyword>
<dbReference type="PROSITE" id="PS51072">
    <property type="entry name" value="MHD"/>
    <property type="match status" value="1"/>
</dbReference>
<organism evidence="15">
    <name type="scientific">Palpitomonas bilix</name>
    <dbReference type="NCBI Taxonomy" id="652834"/>
    <lineage>
        <taxon>Eukaryota</taxon>
        <taxon>Eukaryota incertae sedis</taxon>
    </lineage>
</organism>
<evidence type="ECO:0000313" key="15">
    <source>
        <dbReference type="EMBL" id="CAE0241425.1"/>
    </source>
</evidence>
<dbReference type="SUPFAM" id="SSF64356">
    <property type="entry name" value="SNARE-like"/>
    <property type="match status" value="1"/>
</dbReference>
<evidence type="ECO:0000313" key="14">
    <source>
        <dbReference type="EMBL" id="CAE0241422.1"/>
    </source>
</evidence>
<feature type="region of interest" description="Disordered" evidence="12">
    <location>
        <begin position="224"/>
        <end position="245"/>
    </location>
</feature>
<proteinExistence type="inferred from homology"/>
<dbReference type="InterPro" id="IPR011012">
    <property type="entry name" value="Longin-like_dom_sf"/>
</dbReference>
<dbReference type="Pfam" id="PF01217">
    <property type="entry name" value="Clat_adaptor_s"/>
    <property type="match status" value="1"/>
</dbReference>
<name>A0A7S3FZ45_9EUKA</name>
<evidence type="ECO:0000259" key="13">
    <source>
        <dbReference type="PROSITE" id="PS51072"/>
    </source>
</evidence>
<evidence type="ECO:0000256" key="7">
    <source>
        <dbReference type="ARBA" id="ARBA00023034"/>
    </source>
</evidence>
<dbReference type="FunFam" id="3.30.450.60:FF:000003">
    <property type="entry name" value="Coatomer subunit delta"/>
    <property type="match status" value="1"/>
</dbReference>
<dbReference type="GO" id="GO:0015031">
    <property type="term" value="P:protein transport"/>
    <property type="evidence" value="ECO:0007669"/>
    <property type="project" value="UniProtKB-KW"/>
</dbReference>
<dbReference type="PANTHER" id="PTHR10121:SF0">
    <property type="entry name" value="COATOMER SUBUNIT DELTA"/>
    <property type="match status" value="1"/>
</dbReference>
<gene>
    <name evidence="14" type="ORF">PBIL07802_LOCUS3584</name>
    <name evidence="15" type="ORF">PBIL07802_LOCUS3587</name>
</gene>
<comment type="function">
    <text evidence="10">The coatomer is a cytosolic protein complex that binds to dilysine motifs and reversibly associates with Golgi non-clathrin-coated vesicles, which further mediate biosynthetic protein transport from the ER, via the Golgi up to the trans Golgi network. Coatomer complex is required for budding from Golgi membranes, and is essential for the retrograde Golgi-to-ER transport of dilysine-tagged proteins.</text>
</comment>
<evidence type="ECO:0000256" key="8">
    <source>
        <dbReference type="ARBA" id="ARBA00023136"/>
    </source>
</evidence>
<comment type="similarity">
    <text evidence="1 10">Belongs to the adaptor complexes medium subunit family. Delta-COP subfamily.</text>
</comment>
<dbReference type="GO" id="GO:0030126">
    <property type="term" value="C:COPI vesicle coat"/>
    <property type="evidence" value="ECO:0007669"/>
    <property type="project" value="UniProtKB-UniRule"/>
</dbReference>
<dbReference type="GO" id="GO:0000139">
    <property type="term" value="C:Golgi membrane"/>
    <property type="evidence" value="ECO:0007669"/>
    <property type="project" value="UniProtKB-SubCell"/>
</dbReference>
<dbReference type="AlphaFoldDB" id="A0A7S3FZ45"/>
<dbReference type="Pfam" id="PF00928">
    <property type="entry name" value="Adap_comp_sub"/>
    <property type="match status" value="1"/>
</dbReference>
<keyword evidence="3 10" id="KW-0813">Transport</keyword>
<dbReference type="CDD" id="cd09254">
    <property type="entry name" value="AP_delta-COPI_MHD"/>
    <property type="match status" value="1"/>
</dbReference>
<protein>
    <recommendedName>
        <fullName evidence="10">Coatomer subunit delta</fullName>
    </recommendedName>
</protein>
<dbReference type="GO" id="GO:0006890">
    <property type="term" value="P:retrograde vesicle-mediated transport, Golgi to endoplasmic reticulum"/>
    <property type="evidence" value="ECO:0007669"/>
    <property type="project" value="UniProtKB-UniRule"/>
</dbReference>
<dbReference type="InterPro" id="IPR022775">
    <property type="entry name" value="AP_mu_sigma_su"/>
</dbReference>
<sequence length="519" mass="55582">MVVLSAGILTKGGKTLVARQFVEMSRSRVEGLLSAFPKLIGNGSEQHTVIETEAIRYVYQPLEKLYLVLVTNKQSNILEDIETLKLLTKIVPEFCMPISEETVKENNFELIFAFDEAVSEGNRESISLHQIKTNIEMDSHEERLSDMVRVSKEKDAKDEMKRRAEAIAKAKAKNGQSGGFGGRLGSMAEGFAGGFGSSSSSGMGGMSSQDEVYDASVPRIETFASSSGPSSSFGKSAGGSGMTFKKKESTSNDFLAAMKAEGDIMDTPSPVSSGPSAISAAAAQELTKESIHVGLEEKLRVRMDRNGGLDLELSGEAVLSISDSHAAACKVGLSLGDNPHFSFKTHPKIDKKVFADQSALCTTGGRPFPVNSSLPVLKWRMNSKDESASPFTVTCWPSDDGATVEYELHRTDLTLSQVEIVIPVPSQPQVQSGDGNHVYNGQALVWSLDMVDESNANGSIEFTIDGHADEASFFPIKASFTAPQTMCAIQVTQAALSASGANLPFSTSSRLVAGDYELA</sequence>
<dbReference type="PANTHER" id="PTHR10121">
    <property type="entry name" value="COATOMER SUBUNIT DELTA"/>
    <property type="match status" value="1"/>
</dbReference>
<evidence type="ECO:0000256" key="1">
    <source>
        <dbReference type="ARBA" id="ARBA00010516"/>
    </source>
</evidence>
<evidence type="ECO:0000256" key="6">
    <source>
        <dbReference type="ARBA" id="ARBA00022927"/>
    </source>
</evidence>
<comment type="subunit">
    <text evidence="2 10">Oligomeric complex that consists of at least the alpha, beta, beta', gamma, delta, epsilon and zeta subunits.</text>
</comment>
<evidence type="ECO:0000256" key="3">
    <source>
        <dbReference type="ARBA" id="ARBA00022448"/>
    </source>
</evidence>
<keyword evidence="9 10" id="KW-0968">Cytoplasmic vesicle</keyword>
<evidence type="ECO:0000256" key="2">
    <source>
        <dbReference type="ARBA" id="ARBA00011775"/>
    </source>
</evidence>
<dbReference type="InterPro" id="IPR028565">
    <property type="entry name" value="MHD"/>
</dbReference>
<feature type="domain" description="MHD" evidence="13">
    <location>
        <begin position="288"/>
        <end position="519"/>
    </location>
</feature>
<dbReference type="EMBL" id="HBIB01005891">
    <property type="protein sequence ID" value="CAE0241422.1"/>
    <property type="molecule type" value="Transcribed_RNA"/>
</dbReference>
<accession>A0A7S3FZ45</accession>
<dbReference type="Gene3D" id="3.30.450.60">
    <property type="match status" value="1"/>
</dbReference>
<keyword evidence="8 10" id="KW-0472">Membrane</keyword>